<reference evidence="2 3" key="1">
    <citation type="submission" date="2014-01" db="EMBL/GenBank/DDBJ databases">
        <title>Full genme sequencing of cellulolytic bacterium Gynuella sunshinyii YC6258T gen. nov., sp. nov.</title>
        <authorList>
            <person name="Khan H."/>
            <person name="Chung E.J."/>
            <person name="Chung Y.R."/>
        </authorList>
    </citation>
    <scope>NUCLEOTIDE SEQUENCE [LARGE SCALE GENOMIC DNA]</scope>
    <source>
        <strain evidence="2 3">YC6258</strain>
    </source>
</reference>
<dbReference type="EMBL" id="CP007142">
    <property type="protein sequence ID" value="AJQ93138.1"/>
    <property type="molecule type" value="Genomic_DNA"/>
</dbReference>
<accession>A0A0C5VIG0</accession>
<evidence type="ECO:0000313" key="3">
    <source>
        <dbReference type="Proteomes" id="UP000032266"/>
    </source>
</evidence>
<dbReference type="HOGENOM" id="CLU_1701780_0_0_6"/>
<dbReference type="InterPro" id="IPR025748">
    <property type="entry name" value="PrcB_C_dom"/>
</dbReference>
<name>A0A0C5VIG0_9GAMM</name>
<proteinExistence type="predicted"/>
<sequence>MKATIALALTLEASMMFSGCDAEADTLAGNVEVLHQGTYINSGVYTSKTLRVFEDQESYKAALLSYTNDDAQLIDFTTHKVVLVDIGQKNTGGYSVNVTDTESEEGYLKVTAVTSVPGKGCMVTSALTNPYVFVSINTTQDILFTETLKIEDCE</sequence>
<dbReference type="KEGG" id="gsn:YC6258_01090"/>
<dbReference type="Proteomes" id="UP000032266">
    <property type="component" value="Chromosome"/>
</dbReference>
<gene>
    <name evidence="2" type="ORF">YC6258_01090</name>
</gene>
<evidence type="ECO:0000313" key="2">
    <source>
        <dbReference type="EMBL" id="AJQ93138.1"/>
    </source>
</evidence>
<dbReference type="Pfam" id="PF14343">
    <property type="entry name" value="PrcB_C"/>
    <property type="match status" value="1"/>
</dbReference>
<feature type="domain" description="PrcB C-terminal" evidence="1">
    <location>
        <begin position="81"/>
        <end position="137"/>
    </location>
</feature>
<keyword evidence="3" id="KW-1185">Reference proteome</keyword>
<dbReference type="STRING" id="1445510.YC6258_01090"/>
<dbReference type="AlphaFoldDB" id="A0A0C5VIG0"/>
<evidence type="ECO:0000259" key="1">
    <source>
        <dbReference type="Pfam" id="PF14343"/>
    </source>
</evidence>
<protein>
    <recommendedName>
        <fullName evidence="1">PrcB C-terminal domain-containing protein</fullName>
    </recommendedName>
</protein>
<organism evidence="2 3">
    <name type="scientific">Gynuella sunshinyii YC6258</name>
    <dbReference type="NCBI Taxonomy" id="1445510"/>
    <lineage>
        <taxon>Bacteria</taxon>
        <taxon>Pseudomonadati</taxon>
        <taxon>Pseudomonadota</taxon>
        <taxon>Gammaproteobacteria</taxon>
        <taxon>Oceanospirillales</taxon>
        <taxon>Saccharospirillaceae</taxon>
        <taxon>Gynuella</taxon>
    </lineage>
</organism>
<dbReference type="RefSeq" id="WP_044616033.1">
    <property type="nucleotide sequence ID" value="NZ_CP007142.1"/>
</dbReference>